<reference evidence="10" key="1">
    <citation type="submission" date="2022-07" db="EMBL/GenBank/DDBJ databases">
        <title>Phylogenomic reconstructions and comparative analyses of Kickxellomycotina fungi.</title>
        <authorList>
            <person name="Reynolds N.K."/>
            <person name="Stajich J.E."/>
            <person name="Barry K."/>
            <person name="Grigoriev I.V."/>
            <person name="Crous P."/>
            <person name="Smith M.E."/>
        </authorList>
    </citation>
    <scope>NUCLEOTIDE SEQUENCE</scope>
    <source>
        <strain evidence="10">NBRC 105414</strain>
    </source>
</reference>
<dbReference type="PROSITE" id="PS50922">
    <property type="entry name" value="TLC"/>
    <property type="match status" value="1"/>
</dbReference>
<sequence>MDRWSLALLALIHAHDRLVAGNASPVVHLKHRVPGDAQGRYYRGADDVYYIAYWVVAFTLIRIVAINRVLIPFARACGVRSARKLTRFGEQGWLTVYYILSLSAGLYVMAQGPHWMNTAHFWIGYPDGHREMTALMKSYYLVQMGFWFQQIFVLLVEEKRKDFVVMFVHHIVTCNLMGWSLYMNYTRIGNAILCCMDSSDIFLSGTKCMRYLGLERLSVGSFVVFVLSWIYTRHYLYMKIVLSIVYEAGRHLGDDIWDPENGSFYSRRVMNSFIALLLILQCLIIYWLALVLRIIYRIIFQRNLEDSRSDSEDAGDHNHDHHHKAKKTN</sequence>
<name>A0A9W8H9G8_9FUNG</name>
<dbReference type="Pfam" id="PF03798">
    <property type="entry name" value="TRAM_LAG1_CLN8"/>
    <property type="match status" value="1"/>
</dbReference>
<evidence type="ECO:0000256" key="6">
    <source>
        <dbReference type="PROSITE-ProRule" id="PRU00205"/>
    </source>
</evidence>
<keyword evidence="10" id="KW-0808">Transferase</keyword>
<evidence type="ECO:0000256" key="2">
    <source>
        <dbReference type="ARBA" id="ARBA00009808"/>
    </source>
</evidence>
<feature type="transmembrane region" description="Helical" evidence="8">
    <location>
        <begin position="51"/>
        <end position="71"/>
    </location>
</feature>
<dbReference type="GO" id="GO:0050291">
    <property type="term" value="F:sphingosine N-acyltransferase activity"/>
    <property type="evidence" value="ECO:0007669"/>
    <property type="project" value="UniProtKB-EC"/>
</dbReference>
<evidence type="ECO:0000256" key="4">
    <source>
        <dbReference type="ARBA" id="ARBA00022989"/>
    </source>
</evidence>
<dbReference type="InterPro" id="IPR016439">
    <property type="entry name" value="Lag1/Lac1-like"/>
</dbReference>
<organism evidence="10 11">
    <name type="scientific">Coemansia javaensis</name>
    <dbReference type="NCBI Taxonomy" id="2761396"/>
    <lineage>
        <taxon>Eukaryota</taxon>
        <taxon>Fungi</taxon>
        <taxon>Fungi incertae sedis</taxon>
        <taxon>Zoopagomycota</taxon>
        <taxon>Kickxellomycotina</taxon>
        <taxon>Kickxellomycetes</taxon>
        <taxon>Kickxellales</taxon>
        <taxon>Kickxellaceae</taxon>
        <taxon>Coemansia</taxon>
    </lineage>
</organism>
<feature type="transmembrane region" description="Helical" evidence="8">
    <location>
        <begin position="92"/>
        <end position="110"/>
    </location>
</feature>
<keyword evidence="5 6" id="KW-0472">Membrane</keyword>
<evidence type="ECO:0000256" key="1">
    <source>
        <dbReference type="ARBA" id="ARBA00004141"/>
    </source>
</evidence>
<evidence type="ECO:0000256" key="3">
    <source>
        <dbReference type="ARBA" id="ARBA00022692"/>
    </source>
</evidence>
<dbReference type="InterPro" id="IPR006634">
    <property type="entry name" value="TLC-dom"/>
</dbReference>
<dbReference type="GO" id="GO:0046513">
    <property type="term" value="P:ceramide biosynthetic process"/>
    <property type="evidence" value="ECO:0007669"/>
    <property type="project" value="InterPro"/>
</dbReference>
<evidence type="ECO:0000256" key="7">
    <source>
        <dbReference type="SAM" id="MobiDB-lite"/>
    </source>
</evidence>
<proteinExistence type="inferred from homology"/>
<keyword evidence="4 8" id="KW-1133">Transmembrane helix</keyword>
<feature type="transmembrane region" description="Helical" evidence="8">
    <location>
        <begin position="138"/>
        <end position="156"/>
    </location>
</feature>
<dbReference type="EMBL" id="JANBUL010000123">
    <property type="protein sequence ID" value="KAJ2780847.1"/>
    <property type="molecule type" value="Genomic_DNA"/>
</dbReference>
<dbReference type="Proteomes" id="UP001140217">
    <property type="component" value="Unassembled WGS sequence"/>
</dbReference>
<dbReference type="GO" id="GO:0016020">
    <property type="term" value="C:membrane"/>
    <property type="evidence" value="ECO:0007669"/>
    <property type="project" value="UniProtKB-SubCell"/>
</dbReference>
<feature type="transmembrane region" description="Helical" evidence="8">
    <location>
        <begin position="163"/>
        <end position="182"/>
    </location>
</feature>
<feature type="region of interest" description="Disordered" evidence="7">
    <location>
        <begin position="308"/>
        <end position="329"/>
    </location>
</feature>
<evidence type="ECO:0000313" key="10">
    <source>
        <dbReference type="EMBL" id="KAJ2780847.1"/>
    </source>
</evidence>
<comment type="similarity">
    <text evidence="2">Belongs to the sphingosine N-acyltransferase family.</text>
</comment>
<feature type="transmembrane region" description="Helical" evidence="8">
    <location>
        <begin position="273"/>
        <end position="296"/>
    </location>
</feature>
<evidence type="ECO:0000256" key="8">
    <source>
        <dbReference type="SAM" id="Phobius"/>
    </source>
</evidence>
<dbReference type="OrthoDB" id="537032at2759"/>
<keyword evidence="11" id="KW-1185">Reference proteome</keyword>
<dbReference type="SMART" id="SM00724">
    <property type="entry name" value="TLC"/>
    <property type="match status" value="1"/>
</dbReference>
<evidence type="ECO:0000256" key="5">
    <source>
        <dbReference type="ARBA" id="ARBA00023136"/>
    </source>
</evidence>
<feature type="compositionally biased region" description="Basic and acidic residues" evidence="7">
    <location>
        <begin position="308"/>
        <end position="319"/>
    </location>
</feature>
<evidence type="ECO:0000259" key="9">
    <source>
        <dbReference type="PROSITE" id="PS50922"/>
    </source>
</evidence>
<feature type="domain" description="TLC" evidence="9">
    <location>
        <begin position="86"/>
        <end position="300"/>
    </location>
</feature>
<dbReference type="PIRSF" id="PIRSF005225">
    <property type="entry name" value="LAG1_LAC1"/>
    <property type="match status" value="1"/>
</dbReference>
<gene>
    <name evidence="10" type="primary">lag1_1</name>
    <name evidence="10" type="ORF">H4R18_003216</name>
</gene>
<evidence type="ECO:0000313" key="11">
    <source>
        <dbReference type="Proteomes" id="UP001140217"/>
    </source>
</evidence>
<dbReference type="PANTHER" id="PTHR12560">
    <property type="entry name" value="LONGEVITY ASSURANCE FACTOR 1 LAG1"/>
    <property type="match status" value="1"/>
</dbReference>
<feature type="compositionally biased region" description="Basic residues" evidence="7">
    <location>
        <begin position="320"/>
        <end position="329"/>
    </location>
</feature>
<keyword evidence="10" id="KW-0012">Acyltransferase</keyword>
<accession>A0A9W8H9G8</accession>
<feature type="transmembrane region" description="Helical" evidence="8">
    <location>
        <begin position="217"/>
        <end position="236"/>
    </location>
</feature>
<dbReference type="PANTHER" id="PTHR12560:SF0">
    <property type="entry name" value="LD18904P"/>
    <property type="match status" value="1"/>
</dbReference>
<dbReference type="EC" id="2.3.1.24" evidence="10"/>
<comment type="caution">
    <text evidence="10">The sequence shown here is derived from an EMBL/GenBank/DDBJ whole genome shotgun (WGS) entry which is preliminary data.</text>
</comment>
<dbReference type="AlphaFoldDB" id="A0A9W8H9G8"/>
<protein>
    <submittedName>
        <fullName evidence="10">Sphingosine N-acyltransferase lag1</fullName>
        <ecNumber evidence="10">2.3.1.24</ecNumber>
    </submittedName>
</protein>
<keyword evidence="3 6" id="KW-0812">Transmembrane</keyword>
<comment type="subcellular location">
    <subcellularLocation>
        <location evidence="1">Membrane</location>
        <topology evidence="1">Multi-pass membrane protein</topology>
    </subcellularLocation>
</comment>